<dbReference type="AlphaFoldDB" id="A0A3D8J598"/>
<evidence type="ECO:0000259" key="12">
    <source>
        <dbReference type="Pfam" id="PF00712"/>
    </source>
</evidence>
<evidence type="ECO:0000259" key="13">
    <source>
        <dbReference type="Pfam" id="PF02767"/>
    </source>
</evidence>
<evidence type="ECO:0000256" key="2">
    <source>
        <dbReference type="ARBA" id="ARBA00010752"/>
    </source>
</evidence>
<sequence length="371" mass="42398">MNTISIDKSTIEQALSNMQNAINKKDFTDITSNIFFQTTEDKIIIKATDHEIAMKISLQARAIEGNIKCAVNGGIIINIMKSLNEGDITLEEAETVLFIKQNKTSFKVPIHEIDNVPFRYNYQEMEKIDIDNELFLQGIKKIYHCCADPKDATNISMQGILLEIKNNLLSLIATDSRRLGFIRKEYRGDIQDLACIVPKKSINEILKLFHNEFEIFIKRANTRDDEESYIESIGFIYQNIEFYTKLINARFPAYEAIIKKQANACRIAINKANFLKAINQINAVSHRVKISFTPKTIILETIEDEGSSASIHIDSENNITEDIQIGLTNKYLLECISSSKYEELEFHISDPNTAILIDLKDFEELIMPQIL</sequence>
<keyword evidence="8" id="KW-0239">DNA-directed DNA polymerase</keyword>
<keyword evidence="6" id="KW-0548">Nucleotidyltransferase</keyword>
<dbReference type="InterPro" id="IPR001001">
    <property type="entry name" value="DNA_polIII_beta"/>
</dbReference>
<dbReference type="GO" id="GO:0006271">
    <property type="term" value="P:DNA strand elongation involved in DNA replication"/>
    <property type="evidence" value="ECO:0007669"/>
    <property type="project" value="TreeGrafter"/>
</dbReference>
<dbReference type="NCBIfam" id="TIGR00663">
    <property type="entry name" value="dnan"/>
    <property type="match status" value="1"/>
</dbReference>
<keyword evidence="16" id="KW-1185">Reference proteome</keyword>
<protein>
    <recommendedName>
        <fullName evidence="3">Beta sliding clamp</fullName>
    </recommendedName>
    <alternativeName>
        <fullName evidence="11">Beta-clamp processivity factor</fullName>
    </alternativeName>
    <alternativeName>
        <fullName evidence="10">DNA polymerase III beta sliding clamp subunit</fullName>
    </alternativeName>
</protein>
<evidence type="ECO:0000256" key="10">
    <source>
        <dbReference type="ARBA" id="ARBA00030988"/>
    </source>
</evidence>
<dbReference type="InterPro" id="IPR046938">
    <property type="entry name" value="DNA_clamp_sf"/>
</dbReference>
<dbReference type="Gene3D" id="3.70.10.10">
    <property type="match status" value="1"/>
</dbReference>
<dbReference type="SUPFAM" id="SSF55979">
    <property type="entry name" value="DNA clamp"/>
    <property type="match status" value="3"/>
</dbReference>
<dbReference type="GO" id="GO:0009360">
    <property type="term" value="C:DNA polymerase III complex"/>
    <property type="evidence" value="ECO:0007669"/>
    <property type="project" value="InterPro"/>
</dbReference>
<evidence type="ECO:0000256" key="11">
    <source>
        <dbReference type="ARBA" id="ARBA00033276"/>
    </source>
</evidence>
<organism evidence="15 16">
    <name type="scientific">Helicobacter aurati</name>
    <dbReference type="NCBI Taxonomy" id="137778"/>
    <lineage>
        <taxon>Bacteria</taxon>
        <taxon>Pseudomonadati</taxon>
        <taxon>Campylobacterota</taxon>
        <taxon>Epsilonproteobacteria</taxon>
        <taxon>Campylobacterales</taxon>
        <taxon>Helicobacteraceae</taxon>
        <taxon>Helicobacter</taxon>
    </lineage>
</organism>
<evidence type="ECO:0000256" key="6">
    <source>
        <dbReference type="ARBA" id="ARBA00022695"/>
    </source>
</evidence>
<feature type="domain" description="DNA polymerase III beta sliding clamp N-terminal" evidence="12">
    <location>
        <begin position="4"/>
        <end position="117"/>
    </location>
</feature>
<evidence type="ECO:0000256" key="5">
    <source>
        <dbReference type="ARBA" id="ARBA00022679"/>
    </source>
</evidence>
<dbReference type="Pfam" id="PF00712">
    <property type="entry name" value="DNA_pol3_beta"/>
    <property type="match status" value="1"/>
</dbReference>
<dbReference type="Proteomes" id="UP000256424">
    <property type="component" value="Unassembled WGS sequence"/>
</dbReference>
<dbReference type="PANTHER" id="PTHR30478">
    <property type="entry name" value="DNA POLYMERASE III SUBUNIT BETA"/>
    <property type="match status" value="1"/>
</dbReference>
<dbReference type="GO" id="GO:0008408">
    <property type="term" value="F:3'-5' exonuclease activity"/>
    <property type="evidence" value="ECO:0007669"/>
    <property type="project" value="InterPro"/>
</dbReference>
<comment type="subcellular location">
    <subcellularLocation>
        <location evidence="1">Cytoplasm</location>
    </subcellularLocation>
</comment>
<name>A0A3D8J598_9HELI</name>
<dbReference type="InterPro" id="IPR022634">
    <property type="entry name" value="DNA_polIII_beta_N"/>
</dbReference>
<dbReference type="Pfam" id="PF02767">
    <property type="entry name" value="DNA_pol3_beta_2"/>
    <property type="match status" value="1"/>
</dbReference>
<evidence type="ECO:0000256" key="8">
    <source>
        <dbReference type="ARBA" id="ARBA00022932"/>
    </source>
</evidence>
<comment type="similarity">
    <text evidence="2">Belongs to the beta sliding clamp family.</text>
</comment>
<keyword evidence="5" id="KW-0808">Transferase</keyword>
<feature type="domain" description="DNA polymerase III beta sliding clamp C-terminal" evidence="14">
    <location>
        <begin position="266"/>
        <end position="368"/>
    </location>
</feature>
<evidence type="ECO:0000256" key="4">
    <source>
        <dbReference type="ARBA" id="ARBA00022490"/>
    </source>
</evidence>
<reference evidence="15 16" key="1">
    <citation type="submission" date="2018-04" db="EMBL/GenBank/DDBJ databases">
        <title>Novel Campyloabacter and Helicobacter Species and Strains.</title>
        <authorList>
            <person name="Mannion A.J."/>
            <person name="Shen Z."/>
            <person name="Fox J.G."/>
        </authorList>
    </citation>
    <scope>NUCLEOTIDE SEQUENCE [LARGE SCALE GENOMIC DNA]</scope>
    <source>
        <strain evidence="15 16">MIT 97-5075</strain>
    </source>
</reference>
<dbReference type="InterPro" id="IPR022637">
    <property type="entry name" value="DNA_polIII_beta_cen"/>
</dbReference>
<keyword evidence="4" id="KW-0963">Cytoplasm</keyword>
<keyword evidence="9" id="KW-0238">DNA-binding</keyword>
<proteinExistence type="inferred from homology"/>
<dbReference type="GO" id="GO:0003677">
    <property type="term" value="F:DNA binding"/>
    <property type="evidence" value="ECO:0007669"/>
    <property type="project" value="UniProtKB-KW"/>
</dbReference>
<dbReference type="CDD" id="cd00140">
    <property type="entry name" value="beta_clamp"/>
    <property type="match status" value="1"/>
</dbReference>
<dbReference type="Gene3D" id="3.10.150.10">
    <property type="entry name" value="DNA Polymerase III, subunit A, domain 2"/>
    <property type="match status" value="1"/>
</dbReference>
<dbReference type="InterPro" id="IPR022635">
    <property type="entry name" value="DNA_polIII_beta_C"/>
</dbReference>
<dbReference type="GO" id="GO:0005737">
    <property type="term" value="C:cytoplasm"/>
    <property type="evidence" value="ECO:0007669"/>
    <property type="project" value="UniProtKB-SubCell"/>
</dbReference>
<evidence type="ECO:0000313" key="16">
    <source>
        <dbReference type="Proteomes" id="UP000256424"/>
    </source>
</evidence>
<keyword evidence="7" id="KW-0235">DNA replication</keyword>
<dbReference type="EMBL" id="NXLW01000009">
    <property type="protein sequence ID" value="RDU71961.1"/>
    <property type="molecule type" value="Genomic_DNA"/>
</dbReference>
<comment type="caution">
    <text evidence="15">The sequence shown here is derived from an EMBL/GenBank/DDBJ whole genome shotgun (WGS) entry which is preliminary data.</text>
</comment>
<gene>
    <name evidence="15" type="primary">dnaN</name>
    <name evidence="15" type="ORF">CQA66_05735</name>
</gene>
<evidence type="ECO:0000259" key="14">
    <source>
        <dbReference type="Pfam" id="PF02768"/>
    </source>
</evidence>
<evidence type="ECO:0000256" key="7">
    <source>
        <dbReference type="ARBA" id="ARBA00022705"/>
    </source>
</evidence>
<evidence type="ECO:0000313" key="15">
    <source>
        <dbReference type="EMBL" id="RDU71961.1"/>
    </source>
</evidence>
<dbReference type="GO" id="GO:0003887">
    <property type="term" value="F:DNA-directed DNA polymerase activity"/>
    <property type="evidence" value="ECO:0007669"/>
    <property type="project" value="UniProtKB-KW"/>
</dbReference>
<accession>A0A3D8J598</accession>
<dbReference type="RefSeq" id="WP_104762905.1">
    <property type="nucleotide sequence ID" value="NZ_FZPM01000011.1"/>
</dbReference>
<evidence type="ECO:0000256" key="9">
    <source>
        <dbReference type="ARBA" id="ARBA00023125"/>
    </source>
</evidence>
<dbReference type="SMART" id="SM00480">
    <property type="entry name" value="POL3Bc"/>
    <property type="match status" value="1"/>
</dbReference>
<dbReference type="OrthoDB" id="8421503at2"/>
<dbReference type="PANTHER" id="PTHR30478:SF0">
    <property type="entry name" value="BETA SLIDING CLAMP"/>
    <property type="match status" value="1"/>
</dbReference>
<evidence type="ECO:0000256" key="3">
    <source>
        <dbReference type="ARBA" id="ARBA00021035"/>
    </source>
</evidence>
<evidence type="ECO:0000256" key="1">
    <source>
        <dbReference type="ARBA" id="ARBA00004496"/>
    </source>
</evidence>
<dbReference type="Pfam" id="PF02768">
    <property type="entry name" value="DNA_pol3_beta_3"/>
    <property type="match status" value="1"/>
</dbReference>
<feature type="domain" description="DNA polymerase III beta sliding clamp central" evidence="13">
    <location>
        <begin position="149"/>
        <end position="252"/>
    </location>
</feature>